<feature type="signal peptide" evidence="2">
    <location>
        <begin position="1"/>
        <end position="21"/>
    </location>
</feature>
<dbReference type="OrthoDB" id="2661942at2"/>
<feature type="compositionally biased region" description="Basic and acidic residues" evidence="1">
    <location>
        <begin position="24"/>
        <end position="35"/>
    </location>
</feature>
<feature type="region of interest" description="Disordered" evidence="1">
    <location>
        <begin position="24"/>
        <end position="46"/>
    </location>
</feature>
<evidence type="ECO:0000313" key="4">
    <source>
        <dbReference type="Proteomes" id="UP000325218"/>
    </source>
</evidence>
<dbReference type="EMBL" id="VSDO01000002">
    <property type="protein sequence ID" value="TYA13530.1"/>
    <property type="molecule type" value="Genomic_DNA"/>
</dbReference>
<keyword evidence="2" id="KW-0732">Signal</keyword>
<proteinExistence type="predicted"/>
<protein>
    <recommendedName>
        <fullName evidence="5">Lipoprotein</fullName>
    </recommendedName>
</protein>
<dbReference type="RefSeq" id="WP_148452299.1">
    <property type="nucleotide sequence ID" value="NZ_VSDO01000002.1"/>
</dbReference>
<feature type="chain" id="PRO_5039062968" description="Lipoprotein" evidence="2">
    <location>
        <begin position="22"/>
        <end position="320"/>
    </location>
</feature>
<evidence type="ECO:0008006" key="5">
    <source>
        <dbReference type="Google" id="ProtNLM"/>
    </source>
</evidence>
<accession>A0A5D0CV33</accession>
<organism evidence="3 4">
    <name type="scientific">Paenibacillus faecis</name>
    <dbReference type="NCBI Taxonomy" id="862114"/>
    <lineage>
        <taxon>Bacteria</taxon>
        <taxon>Bacillati</taxon>
        <taxon>Bacillota</taxon>
        <taxon>Bacilli</taxon>
        <taxon>Bacillales</taxon>
        <taxon>Paenibacillaceae</taxon>
        <taxon>Paenibacillus</taxon>
    </lineage>
</organism>
<name>A0A5D0CV33_9BACL</name>
<evidence type="ECO:0000256" key="2">
    <source>
        <dbReference type="SAM" id="SignalP"/>
    </source>
</evidence>
<evidence type="ECO:0000313" key="3">
    <source>
        <dbReference type="EMBL" id="TYA13530.1"/>
    </source>
</evidence>
<reference evidence="3 4" key="1">
    <citation type="submission" date="2019-08" db="EMBL/GenBank/DDBJ databases">
        <title>Genome sequencing of Paenibacillus faecis DSM 23593(T).</title>
        <authorList>
            <person name="Kook J.-K."/>
            <person name="Park S.-N."/>
            <person name="Lim Y.K."/>
        </authorList>
    </citation>
    <scope>NUCLEOTIDE SEQUENCE [LARGE SCALE GENOMIC DNA]</scope>
    <source>
        <strain evidence="3 4">DSM 23593</strain>
    </source>
</reference>
<comment type="caution">
    <text evidence="3">The sequence shown here is derived from an EMBL/GenBank/DDBJ whole genome shotgun (WGS) entry which is preliminary data.</text>
</comment>
<gene>
    <name evidence="3" type="ORF">FRY98_12855</name>
</gene>
<sequence>MKKWITAIALTSLLTSLTLGCSSKDDGSGAHKEEAAPPPAKTQLGNIDTGAIANKADDHLDEQKHVADIEKLSPFFGFANADGSQIIVTGQEAGLETSLSEYDHIIGEGGKTYGVRFANWQTGSDQSSGRETANNFANLEGYVFDILDGKAAPNETYYVVKKQDFDLESLLEITPPAQTGTDAELEAEETLKENISLMRDRDVTQIWTLAGIGSERKLYLVRFADKGKDRLFSIALFNGENFLFRDYPAVAEDDISVWRVDDGGEVSPGMFPLLLAAETKQGLLLGMSWWGAEGVNSFFLLEDGENLGELDIKYGRYTSP</sequence>
<keyword evidence="4" id="KW-1185">Reference proteome</keyword>
<dbReference type="PROSITE" id="PS51257">
    <property type="entry name" value="PROKAR_LIPOPROTEIN"/>
    <property type="match status" value="1"/>
</dbReference>
<dbReference type="AlphaFoldDB" id="A0A5D0CV33"/>
<dbReference type="Proteomes" id="UP000325218">
    <property type="component" value="Unassembled WGS sequence"/>
</dbReference>
<evidence type="ECO:0000256" key="1">
    <source>
        <dbReference type="SAM" id="MobiDB-lite"/>
    </source>
</evidence>